<keyword evidence="2" id="KW-1185">Reference proteome</keyword>
<sequence>MSSLIFRDLSRFQLELALRYGRLVAATLKILEFGFRYLESDVTFFHLPNADIIDLPQLGSLKIPALVGLSNLTSLDIHIEKALLADEANALFCTHFQSIRHLSLRIIFATCADAANLVYSFPLLESLHLCACWIGSSPPPAATLPINLHTLDLECFLDDVLRWLLSCPPSPTISSVHIRGVSLALRELKTVFQYLKFIAPTLKSLKMGSISNENTLTDLNLGIVDMPQLRNLEFPDRYSRVHMIVRLLSHIRAPLEHISFCCFLAINPSSAAWAELEERLSGPAYPRLRKLTISTLPHLQRVLQAKLPRLHQLGVLEVFPEN</sequence>
<dbReference type="AlphaFoldDB" id="A0AAD7INU6"/>
<comment type="caution">
    <text evidence="1">The sequence shown here is derived from an EMBL/GenBank/DDBJ whole genome shotgun (WGS) entry which is preliminary data.</text>
</comment>
<accession>A0AAD7INU6</accession>
<dbReference type="InterPro" id="IPR032675">
    <property type="entry name" value="LRR_dom_sf"/>
</dbReference>
<dbReference type="Gene3D" id="3.80.10.10">
    <property type="entry name" value="Ribonuclease Inhibitor"/>
    <property type="match status" value="1"/>
</dbReference>
<proteinExistence type="predicted"/>
<organism evidence="1 2">
    <name type="scientific">Mycena metata</name>
    <dbReference type="NCBI Taxonomy" id="1033252"/>
    <lineage>
        <taxon>Eukaryota</taxon>
        <taxon>Fungi</taxon>
        <taxon>Dikarya</taxon>
        <taxon>Basidiomycota</taxon>
        <taxon>Agaricomycotina</taxon>
        <taxon>Agaricomycetes</taxon>
        <taxon>Agaricomycetidae</taxon>
        <taxon>Agaricales</taxon>
        <taxon>Marasmiineae</taxon>
        <taxon>Mycenaceae</taxon>
        <taxon>Mycena</taxon>
    </lineage>
</organism>
<name>A0AAD7INU6_9AGAR</name>
<dbReference type="SUPFAM" id="SSF52047">
    <property type="entry name" value="RNI-like"/>
    <property type="match status" value="1"/>
</dbReference>
<protein>
    <submittedName>
        <fullName evidence="1">Uncharacterized protein</fullName>
    </submittedName>
</protein>
<gene>
    <name evidence="1" type="ORF">B0H16DRAFT_1726112</name>
</gene>
<evidence type="ECO:0000313" key="2">
    <source>
        <dbReference type="Proteomes" id="UP001215598"/>
    </source>
</evidence>
<dbReference type="Proteomes" id="UP001215598">
    <property type="component" value="Unassembled WGS sequence"/>
</dbReference>
<dbReference type="EMBL" id="JARKIB010000077">
    <property type="protein sequence ID" value="KAJ7747343.1"/>
    <property type="molecule type" value="Genomic_DNA"/>
</dbReference>
<evidence type="ECO:0000313" key="1">
    <source>
        <dbReference type="EMBL" id="KAJ7747343.1"/>
    </source>
</evidence>
<reference evidence="1" key="1">
    <citation type="submission" date="2023-03" db="EMBL/GenBank/DDBJ databases">
        <title>Massive genome expansion in bonnet fungi (Mycena s.s.) driven by repeated elements and novel gene families across ecological guilds.</title>
        <authorList>
            <consortium name="Lawrence Berkeley National Laboratory"/>
            <person name="Harder C.B."/>
            <person name="Miyauchi S."/>
            <person name="Viragh M."/>
            <person name="Kuo A."/>
            <person name="Thoen E."/>
            <person name="Andreopoulos B."/>
            <person name="Lu D."/>
            <person name="Skrede I."/>
            <person name="Drula E."/>
            <person name="Henrissat B."/>
            <person name="Morin E."/>
            <person name="Kohler A."/>
            <person name="Barry K."/>
            <person name="LaButti K."/>
            <person name="Morin E."/>
            <person name="Salamov A."/>
            <person name="Lipzen A."/>
            <person name="Mereny Z."/>
            <person name="Hegedus B."/>
            <person name="Baldrian P."/>
            <person name="Stursova M."/>
            <person name="Weitz H."/>
            <person name="Taylor A."/>
            <person name="Grigoriev I.V."/>
            <person name="Nagy L.G."/>
            <person name="Martin F."/>
            <person name="Kauserud H."/>
        </authorList>
    </citation>
    <scope>NUCLEOTIDE SEQUENCE</scope>
    <source>
        <strain evidence="1">CBHHK182m</strain>
    </source>
</reference>